<feature type="domain" description="PPE-PPW subfamily C-terminal" evidence="2">
    <location>
        <begin position="82"/>
        <end position="126"/>
    </location>
</feature>
<reference evidence="3 4" key="1">
    <citation type="journal article" date="2019" name="Emerg. Microbes Infect.">
        <title>Comprehensive subspecies identification of 175 nontuberculous mycobacteria species based on 7547 genomic profiles.</title>
        <authorList>
            <person name="Matsumoto Y."/>
            <person name="Kinjo T."/>
            <person name="Motooka D."/>
            <person name="Nabeya D."/>
            <person name="Jung N."/>
            <person name="Uechi K."/>
            <person name="Horii T."/>
            <person name="Iida T."/>
            <person name="Fujita J."/>
            <person name="Nakamura S."/>
        </authorList>
    </citation>
    <scope>NUCLEOTIDE SEQUENCE [LARGE SCALE GENOMIC DNA]</scope>
    <source>
        <strain evidence="3 4">JCM 17783</strain>
    </source>
</reference>
<organism evidence="3 4">
    <name type="scientific">Mycobacterium stomatepiae</name>
    <dbReference type="NCBI Taxonomy" id="470076"/>
    <lineage>
        <taxon>Bacteria</taxon>
        <taxon>Bacillati</taxon>
        <taxon>Actinomycetota</taxon>
        <taxon>Actinomycetes</taxon>
        <taxon>Mycobacteriales</taxon>
        <taxon>Mycobacteriaceae</taxon>
        <taxon>Mycobacterium</taxon>
        <taxon>Mycobacterium simiae complex</taxon>
    </lineage>
</organism>
<name>A0A7I7Q7V8_9MYCO</name>
<feature type="region of interest" description="Disordered" evidence="1">
    <location>
        <begin position="108"/>
        <end position="131"/>
    </location>
</feature>
<feature type="region of interest" description="Disordered" evidence="1">
    <location>
        <begin position="1"/>
        <end position="59"/>
    </location>
</feature>
<protein>
    <recommendedName>
        <fullName evidence="2">PPE-PPW subfamily C-terminal domain-containing protein</fullName>
    </recommendedName>
</protein>
<proteinExistence type="predicted"/>
<evidence type="ECO:0000313" key="3">
    <source>
        <dbReference type="EMBL" id="BBY22385.1"/>
    </source>
</evidence>
<dbReference type="Proteomes" id="UP000467130">
    <property type="component" value="Chromosome"/>
</dbReference>
<evidence type="ECO:0000259" key="2">
    <source>
        <dbReference type="Pfam" id="PF18878"/>
    </source>
</evidence>
<evidence type="ECO:0000256" key="1">
    <source>
        <dbReference type="SAM" id="MobiDB-lite"/>
    </source>
</evidence>
<evidence type="ECO:0000313" key="4">
    <source>
        <dbReference type="Proteomes" id="UP000467130"/>
    </source>
</evidence>
<accession>A0A7I7Q7V8</accession>
<gene>
    <name evidence="3" type="ORF">MSTO_25900</name>
</gene>
<sequence>MPPYAIAPPDIGFGSGMSASAGASAKKKAPQPDSAAAAAAMGAREAARTRRRQRVHHRDYGDEFMDMNVDVEPDWGGASQMASDSGAGMLGFAGTVRKGVTGSGLTSLVGDEFGSGPTIPMLPSTWDLDRE</sequence>
<dbReference type="InterPro" id="IPR043641">
    <property type="entry name" value="PPE-PPW_C"/>
</dbReference>
<dbReference type="Pfam" id="PF18878">
    <property type="entry name" value="PPE-PPW"/>
    <property type="match status" value="1"/>
</dbReference>
<keyword evidence="4" id="KW-1185">Reference proteome</keyword>
<dbReference type="EMBL" id="AP022587">
    <property type="protein sequence ID" value="BBY22385.1"/>
    <property type="molecule type" value="Genomic_DNA"/>
</dbReference>
<dbReference type="KEGG" id="msto:MSTO_25900"/>
<feature type="compositionally biased region" description="Low complexity" evidence="1">
    <location>
        <begin position="35"/>
        <end position="44"/>
    </location>
</feature>
<dbReference type="AlphaFoldDB" id="A0A7I7Q7V8"/>